<keyword evidence="11" id="KW-1185">Reference proteome</keyword>
<gene>
    <name evidence="10" type="ORF">BTO16_10815</name>
</gene>
<evidence type="ECO:0000256" key="6">
    <source>
        <dbReference type="ARBA" id="ARBA00022801"/>
    </source>
</evidence>
<dbReference type="NCBIfam" id="TIGR02962">
    <property type="entry name" value="hdxy_isourate"/>
    <property type="match status" value="1"/>
</dbReference>
<dbReference type="OrthoDB" id="9792386at2"/>
<dbReference type="PANTHER" id="PTHR10395:SF7">
    <property type="entry name" value="5-HYDROXYISOURATE HYDROLASE"/>
    <property type="match status" value="1"/>
</dbReference>
<organism evidence="10 11">
    <name type="scientific">Polaribacter glomeratus</name>
    <dbReference type="NCBI Taxonomy" id="102"/>
    <lineage>
        <taxon>Bacteria</taxon>
        <taxon>Pseudomonadati</taxon>
        <taxon>Bacteroidota</taxon>
        <taxon>Flavobacteriia</taxon>
        <taxon>Flavobacteriales</taxon>
        <taxon>Flavobacteriaceae</taxon>
    </lineage>
</organism>
<comment type="similarity">
    <text evidence="3 8">Belongs to the transthyretin family. 5-hydroxyisourate hydrolase subfamily.</text>
</comment>
<evidence type="ECO:0000256" key="2">
    <source>
        <dbReference type="ARBA" id="ARBA00002704"/>
    </source>
</evidence>
<comment type="subunit">
    <text evidence="4 8">Homotetramer.</text>
</comment>
<dbReference type="Proteomes" id="UP000239068">
    <property type="component" value="Unassembled WGS sequence"/>
</dbReference>
<dbReference type="InterPro" id="IPR023416">
    <property type="entry name" value="Transthyretin/HIU_hydrolase_d"/>
</dbReference>
<dbReference type="EC" id="3.5.2.17" evidence="8"/>
<feature type="binding site" evidence="7">
    <location>
        <position position="29"/>
    </location>
    <ligand>
        <name>substrate</name>
    </ligand>
</feature>
<dbReference type="PROSITE" id="PS00768">
    <property type="entry name" value="TRANSTHYRETIN_1"/>
    <property type="match status" value="1"/>
</dbReference>
<dbReference type="PANTHER" id="PTHR10395">
    <property type="entry name" value="URICASE AND TRANSTHYRETIN-RELATED"/>
    <property type="match status" value="1"/>
</dbReference>
<name>A0A2S7WFM2_9FLAO</name>
<dbReference type="GO" id="GO:0006144">
    <property type="term" value="P:purine nucleobase metabolic process"/>
    <property type="evidence" value="ECO:0007669"/>
    <property type="project" value="UniProtKB-KW"/>
</dbReference>
<dbReference type="InterPro" id="IPR000895">
    <property type="entry name" value="Transthyretin/HIU_hydrolase"/>
</dbReference>
<accession>A0A2S7WFM2</accession>
<dbReference type="AlphaFoldDB" id="A0A2S7WFM2"/>
<keyword evidence="5 8" id="KW-0659">Purine metabolism</keyword>
<comment type="function">
    <text evidence="2">Catalyzes the hydrolysis of 5-hydroxyisourate (HIU) to 2-oxo-4-hydroxy-4-carboxy-5-ureidoimidazoline (OHCU).</text>
</comment>
<feature type="domain" description="Transthyretin/hydroxyisourate hydrolase" evidence="9">
    <location>
        <begin position="21"/>
        <end position="134"/>
    </location>
</feature>
<dbReference type="SUPFAM" id="SSF49472">
    <property type="entry name" value="Transthyretin (synonym: prealbumin)"/>
    <property type="match status" value="1"/>
</dbReference>
<feature type="binding site" evidence="7">
    <location>
        <position position="132"/>
    </location>
    <ligand>
        <name>substrate</name>
    </ligand>
</feature>
<evidence type="ECO:0000256" key="7">
    <source>
        <dbReference type="PIRSR" id="PIRSR600895-51"/>
    </source>
</evidence>
<dbReference type="InterPro" id="IPR023418">
    <property type="entry name" value="Thyroxine_BS"/>
</dbReference>
<evidence type="ECO:0000313" key="11">
    <source>
        <dbReference type="Proteomes" id="UP000239068"/>
    </source>
</evidence>
<evidence type="ECO:0000259" key="9">
    <source>
        <dbReference type="SMART" id="SM00095"/>
    </source>
</evidence>
<sequence length="135" mass="15628">MKKIIVTMLLVFIASKGVSQQKEYQLSTHILDVSEGLPATNVKIKLEKLDSKKNIWHFVSEKRTNKDGRIGDFLSSENKNDGIYRFTCYTEDYFKSKKVETFYPFIEVVFKLEGKNHFHVPITLSAFGYSTYRGS</sequence>
<evidence type="ECO:0000313" key="10">
    <source>
        <dbReference type="EMBL" id="PQJ76397.1"/>
    </source>
</evidence>
<comment type="catalytic activity">
    <reaction evidence="1 8">
        <text>5-hydroxyisourate + H2O = 5-hydroxy-2-oxo-4-ureido-2,5-dihydro-1H-imidazole-5-carboxylate + H(+)</text>
        <dbReference type="Rhea" id="RHEA:23736"/>
        <dbReference type="ChEBI" id="CHEBI:15377"/>
        <dbReference type="ChEBI" id="CHEBI:15378"/>
        <dbReference type="ChEBI" id="CHEBI:18072"/>
        <dbReference type="ChEBI" id="CHEBI:58639"/>
        <dbReference type="EC" id="3.5.2.17"/>
    </reaction>
</comment>
<keyword evidence="6 8" id="KW-0378">Hydrolase</keyword>
<dbReference type="InterPro" id="IPR014306">
    <property type="entry name" value="Hydroxyisourate_hydrolase"/>
</dbReference>
<proteinExistence type="inferred from homology"/>
<feature type="binding site" evidence="7">
    <location>
        <position position="69"/>
    </location>
    <ligand>
        <name>substrate</name>
    </ligand>
</feature>
<evidence type="ECO:0000256" key="5">
    <source>
        <dbReference type="ARBA" id="ARBA00022631"/>
    </source>
</evidence>
<reference evidence="10 11" key="1">
    <citation type="submission" date="2016-12" db="EMBL/GenBank/DDBJ databases">
        <title>Trade-off between light-utilization and light-protection in marine flavobacteria.</title>
        <authorList>
            <person name="Kumagai Y."/>
            <person name="Yoshizawa S."/>
            <person name="Kogure K."/>
            <person name="Iwasaki W."/>
        </authorList>
    </citation>
    <scope>NUCLEOTIDE SEQUENCE [LARGE SCALE GENOMIC DNA]</scope>
    <source>
        <strain evidence="10 11">ATCC 43844</strain>
    </source>
</reference>
<evidence type="ECO:0000256" key="8">
    <source>
        <dbReference type="RuleBase" id="RU361270"/>
    </source>
</evidence>
<evidence type="ECO:0000256" key="3">
    <source>
        <dbReference type="ARBA" id="ARBA00009850"/>
    </source>
</evidence>
<dbReference type="RefSeq" id="WP_105021704.1">
    <property type="nucleotide sequence ID" value="NZ_MSCM01000002.1"/>
</dbReference>
<evidence type="ECO:0000256" key="4">
    <source>
        <dbReference type="ARBA" id="ARBA00011881"/>
    </source>
</evidence>
<dbReference type="EMBL" id="MSCM01000002">
    <property type="protein sequence ID" value="PQJ76397.1"/>
    <property type="molecule type" value="Genomic_DNA"/>
</dbReference>
<comment type="caution">
    <text evidence="10">The sequence shown here is derived from an EMBL/GenBank/DDBJ whole genome shotgun (WGS) entry which is preliminary data.</text>
</comment>
<dbReference type="InterPro" id="IPR036817">
    <property type="entry name" value="Transthyretin/HIU_hydrolase_sf"/>
</dbReference>
<dbReference type="GO" id="GO:0033971">
    <property type="term" value="F:hydroxyisourate hydrolase activity"/>
    <property type="evidence" value="ECO:0007669"/>
    <property type="project" value="UniProtKB-EC"/>
</dbReference>
<dbReference type="PRINTS" id="PR00189">
    <property type="entry name" value="TRNSTHYRETIN"/>
</dbReference>
<evidence type="ECO:0000256" key="1">
    <source>
        <dbReference type="ARBA" id="ARBA00001043"/>
    </source>
</evidence>
<dbReference type="SMART" id="SM00095">
    <property type="entry name" value="TR_THY"/>
    <property type="match status" value="1"/>
</dbReference>
<protein>
    <recommendedName>
        <fullName evidence="8">5-hydroxyisourate hydrolase</fullName>
        <shortName evidence="8">HIU hydrolase</shortName>
        <shortName evidence="8">HIUHase</shortName>
        <ecNumber evidence="8">3.5.2.17</ecNumber>
    </recommendedName>
</protein>
<dbReference type="Gene3D" id="2.60.40.180">
    <property type="entry name" value="Transthyretin/hydroxyisourate hydrolase domain"/>
    <property type="match status" value="1"/>
</dbReference>
<dbReference type="Pfam" id="PF00576">
    <property type="entry name" value="Transthyretin"/>
    <property type="match status" value="1"/>
</dbReference>
<dbReference type="CDD" id="cd05822">
    <property type="entry name" value="TLP_HIUase"/>
    <property type="match status" value="1"/>
</dbReference>